<sequence>MEINNDLTWLSLNEPNEPNISDISFGALTLAEEESDLIDIDSIEYDNDEVVKMDIDSDEDYEHHAGNQRIREINPNQTINDDPSVPKKNIFQSKSTDESYRGVSMFGNIMDSISKTSNAIFSPTKLGTKLAKKSFMKRVKEMEDEKTGKNRDSMNFMDMSQDDDLHFDDDVYSETPLKNKSNSIKSGSFPVASGKGMRKRFRGLKQTSRSFNYGRGMKTRKSMLSEVTGEKEAPVEISVEENLGTSSDMEEPNDDDFSTDATKADTEFDILMDRASSPQNANNSEQKHRSDYFATPKYQSNADSPWGKGPIQLQMHYHYHNGGDTHNNVFNSNSTPFNLFQSSTPSVNQSNTQNINSGDLRAQFSENLPSPWSNNIPKNSSPYLVSSYLQILFNAITMAGVVYIGFSTINSIRLDISTKLKEKVATMVLQSALCAQKYRENRCDPSTIVPALEKQCFEWEKCMTRNPQSGSYYAAVGAETLGVLLNSLAEPIGMKAFLLFGCILCLWLFGSNLFFGFIRGKAYYHNEPTPALTYESAAPLPTIKVNGEPAKQLVLKED</sequence>
<feature type="transmembrane region" description="Helical" evidence="2">
    <location>
        <begin position="383"/>
        <end position="406"/>
    </location>
</feature>
<keyword evidence="2" id="KW-1133">Transmembrane helix</keyword>
<dbReference type="Proteomes" id="UP001360560">
    <property type="component" value="Unassembled WGS sequence"/>
</dbReference>
<feature type="transmembrane region" description="Helical" evidence="2">
    <location>
        <begin position="496"/>
        <end position="518"/>
    </location>
</feature>
<dbReference type="Pfam" id="PF10104">
    <property type="entry name" value="Brr6_like_C_C"/>
    <property type="match status" value="1"/>
</dbReference>
<dbReference type="GO" id="GO:0055088">
    <property type="term" value="P:lipid homeostasis"/>
    <property type="evidence" value="ECO:0007669"/>
    <property type="project" value="InterPro"/>
</dbReference>
<proteinExistence type="predicted"/>
<protein>
    <submittedName>
        <fullName evidence="4">Brl1 protein</fullName>
    </submittedName>
</protein>
<dbReference type="AlphaFoldDB" id="A0AAV5QI98"/>
<name>A0AAV5QI98_9ASCO</name>
<evidence type="ECO:0000313" key="4">
    <source>
        <dbReference type="EMBL" id="GMM34307.1"/>
    </source>
</evidence>
<evidence type="ECO:0000256" key="1">
    <source>
        <dbReference type="SAM" id="MobiDB-lite"/>
    </source>
</evidence>
<feature type="region of interest" description="Disordered" evidence="1">
    <location>
        <begin position="72"/>
        <end position="93"/>
    </location>
</feature>
<evidence type="ECO:0000259" key="3">
    <source>
        <dbReference type="SMART" id="SM01042"/>
    </source>
</evidence>
<gene>
    <name evidence="4" type="ORF">DASC09_016320</name>
</gene>
<dbReference type="PANTHER" id="PTHR28136">
    <property type="entry name" value="NUCLEUS EXPORT PROTEIN BRR6"/>
    <property type="match status" value="1"/>
</dbReference>
<keyword evidence="2" id="KW-0472">Membrane</keyword>
<comment type="caution">
    <text evidence="4">The sequence shown here is derived from an EMBL/GenBank/DDBJ whole genome shotgun (WGS) entry which is preliminary data.</text>
</comment>
<reference evidence="4 5" key="1">
    <citation type="journal article" date="2023" name="Elife">
        <title>Identification of key yeast species and microbe-microbe interactions impacting larval growth of Drosophila in the wild.</title>
        <authorList>
            <person name="Mure A."/>
            <person name="Sugiura Y."/>
            <person name="Maeda R."/>
            <person name="Honda K."/>
            <person name="Sakurai N."/>
            <person name="Takahashi Y."/>
            <person name="Watada M."/>
            <person name="Katoh T."/>
            <person name="Gotoh A."/>
            <person name="Gotoh Y."/>
            <person name="Taniguchi I."/>
            <person name="Nakamura K."/>
            <person name="Hayashi T."/>
            <person name="Katayama T."/>
            <person name="Uemura T."/>
            <person name="Hattori Y."/>
        </authorList>
    </citation>
    <scope>NUCLEOTIDE SEQUENCE [LARGE SCALE GENOMIC DNA]</scope>
    <source>
        <strain evidence="4 5">SC-9</strain>
    </source>
</reference>
<keyword evidence="2" id="KW-0812">Transmembrane</keyword>
<dbReference type="RefSeq" id="XP_064851307.1">
    <property type="nucleotide sequence ID" value="XM_064995235.1"/>
</dbReference>
<dbReference type="PANTHER" id="PTHR28136:SF1">
    <property type="entry name" value="NUCLEUS EXPORT PROTEIN BRL1"/>
    <property type="match status" value="1"/>
</dbReference>
<dbReference type="GeneID" id="90072286"/>
<keyword evidence="5" id="KW-1185">Reference proteome</keyword>
<accession>A0AAV5QI98</accession>
<organism evidence="4 5">
    <name type="scientific">Saccharomycopsis crataegensis</name>
    <dbReference type="NCBI Taxonomy" id="43959"/>
    <lineage>
        <taxon>Eukaryota</taxon>
        <taxon>Fungi</taxon>
        <taxon>Dikarya</taxon>
        <taxon>Ascomycota</taxon>
        <taxon>Saccharomycotina</taxon>
        <taxon>Saccharomycetes</taxon>
        <taxon>Saccharomycopsidaceae</taxon>
        <taxon>Saccharomycopsis</taxon>
    </lineage>
</organism>
<evidence type="ECO:0000256" key="2">
    <source>
        <dbReference type="SAM" id="Phobius"/>
    </source>
</evidence>
<feature type="domain" description="Brl1/Brr6" evidence="3">
    <location>
        <begin position="385"/>
        <end position="519"/>
    </location>
</feature>
<dbReference type="EMBL" id="BTFZ01000002">
    <property type="protein sequence ID" value="GMM34307.1"/>
    <property type="molecule type" value="Genomic_DNA"/>
</dbReference>
<evidence type="ECO:0000313" key="5">
    <source>
        <dbReference type="Proteomes" id="UP001360560"/>
    </source>
</evidence>
<dbReference type="InterPro" id="IPR018767">
    <property type="entry name" value="Brl1/Brr6_dom"/>
</dbReference>
<dbReference type="GO" id="GO:0031965">
    <property type="term" value="C:nuclear membrane"/>
    <property type="evidence" value="ECO:0007669"/>
    <property type="project" value="InterPro"/>
</dbReference>
<dbReference type="SMART" id="SM01042">
    <property type="entry name" value="Brr6_like_C_C"/>
    <property type="match status" value="1"/>
</dbReference>
<dbReference type="InterPro" id="IPR040202">
    <property type="entry name" value="Brl1/Brr6"/>
</dbReference>
<dbReference type="GO" id="GO:0006998">
    <property type="term" value="P:nuclear envelope organization"/>
    <property type="evidence" value="ECO:0007669"/>
    <property type="project" value="InterPro"/>
</dbReference>